<proteinExistence type="predicted"/>
<sequence>MRGQRIKSALAVGSICLFAAGCGQSTDQAVLINDAAESTEPVTGETDTSQTDTETVLQETETAMRGNKISEQSFDVELAPLGKVSFSSYAPAEKQGDVIFTIEQQGTEIAELEGMESDNRRKNDQFYAVEAVSFPDYDGDGAADIITICSYQPENDDKFLEARIYKGNASGQFTLEKELSKETNAALTEMTVDSVKQFIGAVDTANSGSSSKSMEGWQQAYIDHIRTHTADEGQEYDLIYLDADDVPEVVEIGNCEAAGCRILNFYNGRIQETQLGRLYFTYIEKENLLCNSEGLMGYYYDNVYSIKDGVLTLIGNGEYWFASEMGDALDENGEPLYEYSWNGTKVSKEEYEQDLRAIYDTDKAKEGYQWDEAYSTEKIIEVLEGMK</sequence>
<reference evidence="2" key="1">
    <citation type="submission" date="2020-08" db="EMBL/GenBank/DDBJ databases">
        <title>Genome public.</title>
        <authorList>
            <person name="Liu C."/>
            <person name="Sun Q."/>
        </authorList>
    </citation>
    <scope>NUCLEOTIDE SEQUENCE</scope>
    <source>
        <strain evidence="2">BX1005</strain>
    </source>
</reference>
<feature type="chain" id="PRO_5039409614" description="VCBS repeat-containing protein" evidence="1">
    <location>
        <begin position="20"/>
        <end position="387"/>
    </location>
</feature>
<dbReference type="Proteomes" id="UP000606720">
    <property type="component" value="Unassembled WGS sequence"/>
</dbReference>
<evidence type="ECO:0008006" key="4">
    <source>
        <dbReference type="Google" id="ProtNLM"/>
    </source>
</evidence>
<dbReference type="PROSITE" id="PS51257">
    <property type="entry name" value="PROKAR_LIPOPROTEIN"/>
    <property type="match status" value="1"/>
</dbReference>
<organism evidence="2 3">
    <name type="scientific">Roseburia zhanii</name>
    <dbReference type="NCBI Taxonomy" id="2763064"/>
    <lineage>
        <taxon>Bacteria</taxon>
        <taxon>Bacillati</taxon>
        <taxon>Bacillota</taxon>
        <taxon>Clostridia</taxon>
        <taxon>Lachnospirales</taxon>
        <taxon>Lachnospiraceae</taxon>
        <taxon>Roseburia</taxon>
    </lineage>
</organism>
<gene>
    <name evidence="2" type="ORF">H8S17_03980</name>
</gene>
<evidence type="ECO:0000313" key="2">
    <source>
        <dbReference type="EMBL" id="MBC5713379.1"/>
    </source>
</evidence>
<name>A0A923RUM4_9FIRM</name>
<keyword evidence="1" id="KW-0732">Signal</keyword>
<evidence type="ECO:0000256" key="1">
    <source>
        <dbReference type="SAM" id="SignalP"/>
    </source>
</evidence>
<comment type="caution">
    <text evidence="2">The sequence shown here is derived from an EMBL/GenBank/DDBJ whole genome shotgun (WGS) entry which is preliminary data.</text>
</comment>
<evidence type="ECO:0000313" key="3">
    <source>
        <dbReference type="Proteomes" id="UP000606720"/>
    </source>
</evidence>
<accession>A0A923RUM4</accession>
<feature type="signal peptide" evidence="1">
    <location>
        <begin position="1"/>
        <end position="19"/>
    </location>
</feature>
<keyword evidence="3" id="KW-1185">Reference proteome</keyword>
<protein>
    <recommendedName>
        <fullName evidence="4">VCBS repeat-containing protein</fullName>
    </recommendedName>
</protein>
<dbReference type="AlphaFoldDB" id="A0A923RUM4"/>
<dbReference type="EMBL" id="JACOPH010000002">
    <property type="protein sequence ID" value="MBC5713379.1"/>
    <property type="molecule type" value="Genomic_DNA"/>
</dbReference>
<dbReference type="RefSeq" id="WP_186866333.1">
    <property type="nucleotide sequence ID" value="NZ_JACOPH010000002.1"/>
</dbReference>